<keyword evidence="1" id="KW-0472">Membrane</keyword>
<evidence type="ECO:0000313" key="2">
    <source>
        <dbReference type="EMBL" id="KZS14321.1"/>
    </source>
</evidence>
<evidence type="ECO:0000256" key="1">
    <source>
        <dbReference type="SAM" id="Phobius"/>
    </source>
</evidence>
<organism evidence="2 3">
    <name type="scientific">Daphnia magna</name>
    <dbReference type="NCBI Taxonomy" id="35525"/>
    <lineage>
        <taxon>Eukaryota</taxon>
        <taxon>Metazoa</taxon>
        <taxon>Ecdysozoa</taxon>
        <taxon>Arthropoda</taxon>
        <taxon>Crustacea</taxon>
        <taxon>Branchiopoda</taxon>
        <taxon>Diplostraca</taxon>
        <taxon>Cladocera</taxon>
        <taxon>Anomopoda</taxon>
        <taxon>Daphniidae</taxon>
        <taxon>Daphnia</taxon>
    </lineage>
</organism>
<proteinExistence type="predicted"/>
<name>A0A164XK40_9CRUS</name>
<reference evidence="2 3" key="1">
    <citation type="submission" date="2016-03" db="EMBL/GenBank/DDBJ databases">
        <title>EvidentialGene: Evidence-directed Construction of Genes on Genomes.</title>
        <authorList>
            <person name="Gilbert D.G."/>
            <person name="Choi J.-H."/>
            <person name="Mockaitis K."/>
            <person name="Colbourne J."/>
            <person name="Pfrender M."/>
        </authorList>
    </citation>
    <scope>NUCLEOTIDE SEQUENCE [LARGE SCALE GENOMIC DNA]</scope>
    <source>
        <strain evidence="2 3">Xinb3</strain>
        <tissue evidence="2">Complete organism</tissue>
    </source>
</reference>
<keyword evidence="3" id="KW-1185">Reference proteome</keyword>
<dbReference type="EMBL" id="LRGB01000967">
    <property type="protein sequence ID" value="KZS14321.1"/>
    <property type="molecule type" value="Genomic_DNA"/>
</dbReference>
<keyword evidence="1" id="KW-1133">Transmembrane helix</keyword>
<keyword evidence="1" id="KW-0812">Transmembrane</keyword>
<dbReference type="Proteomes" id="UP000076858">
    <property type="component" value="Unassembled WGS sequence"/>
</dbReference>
<evidence type="ECO:0000313" key="3">
    <source>
        <dbReference type="Proteomes" id="UP000076858"/>
    </source>
</evidence>
<comment type="caution">
    <text evidence="2">The sequence shown here is derived from an EMBL/GenBank/DDBJ whole genome shotgun (WGS) entry which is preliminary data.</text>
</comment>
<protein>
    <submittedName>
        <fullName evidence="2">Uncharacterized protein</fullName>
    </submittedName>
</protein>
<dbReference type="AlphaFoldDB" id="A0A164XK40"/>
<sequence>MAASMTTSNGFTNRPLGGVCCTTFLVFVFFFFAFYFLLMLNRGSMKSETFVSSWSPTSCHKREKTINNKIKA</sequence>
<feature type="transmembrane region" description="Helical" evidence="1">
    <location>
        <begin position="16"/>
        <end position="38"/>
    </location>
</feature>
<accession>A0A164XK40</accession>
<gene>
    <name evidence="2" type="ORF">APZ42_020351</name>
</gene>